<dbReference type="RefSeq" id="WP_143984747.1">
    <property type="nucleotide sequence ID" value="NZ_CP041692.1"/>
</dbReference>
<keyword evidence="9" id="KW-1185">Reference proteome</keyword>
<dbReference type="InterPro" id="IPR027417">
    <property type="entry name" value="P-loop_NTPase"/>
</dbReference>
<dbReference type="PANTHER" id="PTHR43117:SF4">
    <property type="entry name" value="OSMOPROTECTANT IMPORT ATP-BINDING PROTEIN OSMV"/>
    <property type="match status" value="1"/>
</dbReference>
<dbReference type="AlphaFoldDB" id="A0A516PU90"/>
<dbReference type="InterPro" id="IPR046342">
    <property type="entry name" value="CBS_dom_sf"/>
</dbReference>
<dbReference type="SUPFAM" id="SSF52540">
    <property type="entry name" value="P-loop containing nucleoside triphosphate hydrolases"/>
    <property type="match status" value="1"/>
</dbReference>
<accession>A0A516PU90</accession>
<evidence type="ECO:0000313" key="9">
    <source>
        <dbReference type="Proteomes" id="UP000319263"/>
    </source>
</evidence>
<dbReference type="InterPro" id="IPR017871">
    <property type="entry name" value="ABC_transporter-like_CS"/>
</dbReference>
<evidence type="ECO:0000313" key="8">
    <source>
        <dbReference type="EMBL" id="QDP94758.1"/>
    </source>
</evidence>
<dbReference type="Pfam" id="PF00005">
    <property type="entry name" value="ABC_tran"/>
    <property type="match status" value="1"/>
</dbReference>
<dbReference type="PANTHER" id="PTHR43117">
    <property type="entry name" value="OSMOPROTECTANT IMPORT ATP-BINDING PROTEIN OSMV"/>
    <property type="match status" value="1"/>
</dbReference>
<dbReference type="EC" id="7.6.2.9" evidence="5"/>
<dbReference type="PROSITE" id="PS50893">
    <property type="entry name" value="ABC_TRANSPORTER_2"/>
    <property type="match status" value="1"/>
</dbReference>
<dbReference type="GO" id="GO:0016887">
    <property type="term" value="F:ATP hydrolysis activity"/>
    <property type="evidence" value="ECO:0007669"/>
    <property type="project" value="InterPro"/>
</dbReference>
<keyword evidence="4 8" id="KW-0067">ATP-binding</keyword>
<feature type="compositionally biased region" description="Basic and acidic residues" evidence="6">
    <location>
        <begin position="399"/>
        <end position="417"/>
    </location>
</feature>
<evidence type="ECO:0000259" key="7">
    <source>
        <dbReference type="PROSITE" id="PS50893"/>
    </source>
</evidence>
<dbReference type="KEGG" id="mik:FOE78_01460"/>
<dbReference type="Gene3D" id="3.40.50.300">
    <property type="entry name" value="P-loop containing nucleotide triphosphate hydrolases"/>
    <property type="match status" value="1"/>
</dbReference>
<dbReference type="FunFam" id="3.40.50.300:FF:000425">
    <property type="entry name" value="Probable ABC transporter, ATP-binding subunit"/>
    <property type="match status" value="1"/>
</dbReference>
<dbReference type="GO" id="GO:0015418">
    <property type="term" value="F:ABC-type quaternary ammonium compound transporting activity"/>
    <property type="evidence" value="ECO:0007669"/>
    <property type="project" value="UniProtKB-EC"/>
</dbReference>
<dbReference type="OrthoDB" id="9802264at2"/>
<feature type="region of interest" description="Disordered" evidence="6">
    <location>
        <begin position="1"/>
        <end position="21"/>
    </location>
</feature>
<feature type="region of interest" description="Disordered" evidence="6">
    <location>
        <begin position="395"/>
        <end position="426"/>
    </location>
</feature>
<evidence type="ECO:0000256" key="4">
    <source>
        <dbReference type="ARBA" id="ARBA00022840"/>
    </source>
</evidence>
<protein>
    <recommendedName>
        <fullName evidence="5">ABC-type quaternary amine transporter</fullName>
        <ecNumber evidence="5">7.6.2.9</ecNumber>
    </recommendedName>
</protein>
<dbReference type="SMART" id="SM00382">
    <property type="entry name" value="AAA"/>
    <property type="match status" value="1"/>
</dbReference>
<evidence type="ECO:0000256" key="2">
    <source>
        <dbReference type="ARBA" id="ARBA00022448"/>
    </source>
</evidence>
<evidence type="ECO:0000256" key="5">
    <source>
        <dbReference type="ARBA" id="ARBA00066388"/>
    </source>
</evidence>
<proteinExistence type="inferred from homology"/>
<keyword evidence="2" id="KW-0813">Transport</keyword>
<evidence type="ECO:0000256" key="6">
    <source>
        <dbReference type="SAM" id="MobiDB-lite"/>
    </source>
</evidence>
<dbReference type="GO" id="GO:0005524">
    <property type="term" value="F:ATP binding"/>
    <property type="evidence" value="ECO:0007669"/>
    <property type="project" value="UniProtKB-KW"/>
</dbReference>
<dbReference type="InterPro" id="IPR003439">
    <property type="entry name" value="ABC_transporter-like_ATP-bd"/>
</dbReference>
<name>A0A516PU90_9ACTN</name>
<dbReference type="EMBL" id="CP041692">
    <property type="protein sequence ID" value="QDP94758.1"/>
    <property type="molecule type" value="Genomic_DNA"/>
</dbReference>
<evidence type="ECO:0000256" key="3">
    <source>
        <dbReference type="ARBA" id="ARBA00022741"/>
    </source>
</evidence>
<sequence length="426" mass="46039">MSDTATSVSTPAGTTQPTGSSGVTGVDIELIGVTKKYPGQKRAAVEPLDLHIPAGEIVIFVGPSGCGKTTSLKMINRLIEPTGGQILIGGRDARSVDENELRRQIGYVIQGGSLFPHLTVADNIGLVPRLLRWKKPRIAERVDELLELVGLDPQRYRDRFPRELSGGQQQRVGVARGLAADPPVILMDEPFGAVDPITRQRLQDELLSIQEELGKTIVCVTHDIDEAIKLGDRILILAEGAQVQQYDTPEAILAAPANDFVADFVGAGSSLKQLSLSRVSDVELSKPTVASVGDSAPDAVGRATAAGDDAVIILDRRRRPRAWVWLRELRQQQQIADPGDDRVLTVDRRATLNDALDTMLTDSHAGAIVTGRRDEYLGVIDFQSVTEYMVASTAQVQADQDHQGQDQHDLDQQEVDHAPPATGALS</sequence>
<feature type="domain" description="ABC transporter" evidence="7">
    <location>
        <begin position="28"/>
        <end position="265"/>
    </location>
</feature>
<reference evidence="8 9" key="1">
    <citation type="submission" date="2019-07" db="EMBL/GenBank/DDBJ databases">
        <title>Microlunatus dokdonensis sp. nov. isolated from the rhizospheric soil of the wild plant Elymus tsukushiensis.</title>
        <authorList>
            <person name="Ghim S.-Y."/>
            <person name="Hwang Y.-J."/>
            <person name="Son J.-S."/>
            <person name="Shin J.-H."/>
        </authorList>
    </citation>
    <scope>NUCLEOTIDE SEQUENCE [LARGE SCALE GENOMIC DNA]</scope>
    <source>
        <strain evidence="8 9">KUDC0627</strain>
    </source>
</reference>
<dbReference type="Proteomes" id="UP000319263">
    <property type="component" value="Chromosome"/>
</dbReference>
<organism evidence="8 9">
    <name type="scientific">Microlunatus elymi</name>
    <dbReference type="NCBI Taxonomy" id="2596828"/>
    <lineage>
        <taxon>Bacteria</taxon>
        <taxon>Bacillati</taxon>
        <taxon>Actinomycetota</taxon>
        <taxon>Actinomycetes</taxon>
        <taxon>Propionibacteriales</taxon>
        <taxon>Propionibacteriaceae</taxon>
        <taxon>Microlunatus</taxon>
    </lineage>
</organism>
<dbReference type="SUPFAM" id="SSF54631">
    <property type="entry name" value="CBS-domain pair"/>
    <property type="match status" value="1"/>
</dbReference>
<keyword evidence="3" id="KW-0547">Nucleotide-binding</keyword>
<evidence type="ECO:0000256" key="1">
    <source>
        <dbReference type="ARBA" id="ARBA00005417"/>
    </source>
</evidence>
<dbReference type="PROSITE" id="PS00211">
    <property type="entry name" value="ABC_TRANSPORTER_1"/>
    <property type="match status" value="1"/>
</dbReference>
<comment type="similarity">
    <text evidence="1">Belongs to the ABC transporter superfamily.</text>
</comment>
<gene>
    <name evidence="8" type="ORF">FOE78_01460</name>
</gene>
<dbReference type="InterPro" id="IPR003593">
    <property type="entry name" value="AAA+_ATPase"/>
</dbReference>